<dbReference type="PROSITE" id="PS51762">
    <property type="entry name" value="GH16_2"/>
    <property type="match status" value="1"/>
</dbReference>
<keyword evidence="2" id="KW-0378">Hydrolase</keyword>
<name>A0A9N8ZUD6_9GLOM</name>
<evidence type="ECO:0000256" key="2">
    <source>
        <dbReference type="ARBA" id="ARBA00022801"/>
    </source>
</evidence>
<proteinExistence type="predicted"/>
<accession>A0A9N8ZUD6</accession>
<feature type="region of interest" description="Disordered" evidence="4">
    <location>
        <begin position="25"/>
        <end position="112"/>
    </location>
</feature>
<keyword evidence="8" id="KW-1185">Reference proteome</keyword>
<dbReference type="InterPro" id="IPR013320">
    <property type="entry name" value="ConA-like_dom_sf"/>
</dbReference>
<organism evidence="7 8">
    <name type="scientific">Ambispora gerdemannii</name>
    <dbReference type="NCBI Taxonomy" id="144530"/>
    <lineage>
        <taxon>Eukaryota</taxon>
        <taxon>Fungi</taxon>
        <taxon>Fungi incertae sedis</taxon>
        <taxon>Mucoromycota</taxon>
        <taxon>Glomeromycotina</taxon>
        <taxon>Glomeromycetes</taxon>
        <taxon>Archaeosporales</taxon>
        <taxon>Ambisporaceae</taxon>
        <taxon>Ambispora</taxon>
    </lineage>
</organism>
<keyword evidence="3" id="KW-0326">Glycosidase</keyword>
<dbReference type="PANTHER" id="PTHR10963">
    <property type="entry name" value="GLYCOSYL HYDROLASE-RELATED"/>
    <property type="match status" value="1"/>
</dbReference>
<dbReference type="InterPro" id="IPR000757">
    <property type="entry name" value="Beta-glucanase-like"/>
</dbReference>
<evidence type="ECO:0000256" key="1">
    <source>
        <dbReference type="ARBA" id="ARBA00022729"/>
    </source>
</evidence>
<evidence type="ECO:0000256" key="3">
    <source>
        <dbReference type="ARBA" id="ARBA00023295"/>
    </source>
</evidence>
<evidence type="ECO:0000256" key="5">
    <source>
        <dbReference type="SAM" id="SignalP"/>
    </source>
</evidence>
<evidence type="ECO:0000259" key="6">
    <source>
        <dbReference type="PROSITE" id="PS51762"/>
    </source>
</evidence>
<dbReference type="GO" id="GO:0004553">
    <property type="term" value="F:hydrolase activity, hydrolyzing O-glycosyl compounds"/>
    <property type="evidence" value="ECO:0007669"/>
    <property type="project" value="InterPro"/>
</dbReference>
<evidence type="ECO:0000256" key="4">
    <source>
        <dbReference type="SAM" id="MobiDB-lite"/>
    </source>
</evidence>
<protein>
    <submittedName>
        <fullName evidence="7">11777_t:CDS:1</fullName>
    </submittedName>
</protein>
<evidence type="ECO:0000313" key="7">
    <source>
        <dbReference type="EMBL" id="CAG8508548.1"/>
    </source>
</evidence>
<dbReference type="InterPro" id="IPR050546">
    <property type="entry name" value="Glycosyl_Hydrlase_16"/>
</dbReference>
<dbReference type="PANTHER" id="PTHR10963:SF22">
    <property type="entry name" value="GLYCOSIDASE CRH2-RELATED"/>
    <property type="match status" value="1"/>
</dbReference>
<feature type="chain" id="PRO_5040429710" evidence="5">
    <location>
        <begin position="24"/>
        <end position="360"/>
    </location>
</feature>
<dbReference type="AlphaFoldDB" id="A0A9N8ZUD6"/>
<dbReference type="EMBL" id="CAJVPL010000547">
    <property type="protein sequence ID" value="CAG8508548.1"/>
    <property type="molecule type" value="Genomic_DNA"/>
</dbReference>
<feature type="domain" description="GH16" evidence="6">
    <location>
        <begin position="82"/>
        <end position="342"/>
    </location>
</feature>
<reference evidence="7" key="1">
    <citation type="submission" date="2021-06" db="EMBL/GenBank/DDBJ databases">
        <authorList>
            <person name="Kallberg Y."/>
            <person name="Tangrot J."/>
            <person name="Rosling A."/>
        </authorList>
    </citation>
    <scope>NUCLEOTIDE SEQUENCE</scope>
    <source>
        <strain evidence="7">MT106</strain>
    </source>
</reference>
<dbReference type="OrthoDB" id="4781at2759"/>
<feature type="compositionally biased region" description="Pro residues" evidence="4">
    <location>
        <begin position="66"/>
        <end position="76"/>
    </location>
</feature>
<sequence>MTRLVKLGILLVLVLLIAGEVLGKTHKHATRKSKTKNHKHIKHPKNIKPPKKPSIIKSIKVAPTPKVSPTPSPSPSPKVVAPPQKGIPQPTSTKSSSIVAKTPQPASNGKNICRSYSQNFSEARIVEHTDYQNDPKTADWINLSGTKGTYSLDGGNLNMILQPPSSYEKITTQYHPYNSKLGTGLTLNSTYMIHYGKVSAKIKSSSLGGVVTAYITMSPNGDEIDWELVGNDTLHAQSNWYWNGVIEWGVHGGMHNVTAPGISDEFKTYTIDWTPEAITWLINGSPVRTLKQSDTLVDGVPHFPNHPSYIQLGIWDGSGAPGTAEWANGPIDWSQQKTNPRTLVSEIEIECDPTWNQVIN</sequence>
<evidence type="ECO:0000313" key="8">
    <source>
        <dbReference type="Proteomes" id="UP000789831"/>
    </source>
</evidence>
<dbReference type="SUPFAM" id="SSF49899">
    <property type="entry name" value="Concanavalin A-like lectins/glucanases"/>
    <property type="match status" value="1"/>
</dbReference>
<feature type="compositionally biased region" description="Low complexity" evidence="4">
    <location>
        <begin position="53"/>
        <end position="65"/>
    </location>
</feature>
<feature type="compositionally biased region" description="Polar residues" evidence="4">
    <location>
        <begin position="89"/>
        <end position="112"/>
    </location>
</feature>
<dbReference type="Proteomes" id="UP000789831">
    <property type="component" value="Unassembled WGS sequence"/>
</dbReference>
<gene>
    <name evidence="7" type="ORF">AGERDE_LOCUS4620</name>
</gene>
<keyword evidence="1 5" id="KW-0732">Signal</keyword>
<feature type="compositionally biased region" description="Basic residues" evidence="4">
    <location>
        <begin position="25"/>
        <end position="51"/>
    </location>
</feature>
<dbReference type="Gene3D" id="2.60.120.200">
    <property type="match status" value="1"/>
</dbReference>
<feature type="signal peptide" evidence="5">
    <location>
        <begin position="1"/>
        <end position="23"/>
    </location>
</feature>
<comment type="caution">
    <text evidence="7">The sequence shown here is derived from an EMBL/GenBank/DDBJ whole genome shotgun (WGS) entry which is preliminary data.</text>
</comment>
<dbReference type="GO" id="GO:0005975">
    <property type="term" value="P:carbohydrate metabolic process"/>
    <property type="evidence" value="ECO:0007669"/>
    <property type="project" value="InterPro"/>
</dbReference>
<dbReference type="Pfam" id="PF00722">
    <property type="entry name" value="Glyco_hydro_16"/>
    <property type="match status" value="1"/>
</dbReference>